<accession>A0A3S7P440</accession>
<name>A0A3S7P440_AERCA</name>
<dbReference type="GO" id="GO:0005886">
    <property type="term" value="C:plasma membrane"/>
    <property type="evidence" value="ECO:0007669"/>
    <property type="project" value="TreeGrafter"/>
</dbReference>
<evidence type="ECO:0000256" key="8">
    <source>
        <dbReference type="SAM" id="Phobius"/>
    </source>
</evidence>
<evidence type="ECO:0000256" key="6">
    <source>
        <dbReference type="ARBA" id="ARBA00023012"/>
    </source>
</evidence>
<dbReference type="EMBL" id="CP025706">
    <property type="protein sequence ID" value="AXB03913.1"/>
    <property type="molecule type" value="Genomic_DNA"/>
</dbReference>
<evidence type="ECO:0000256" key="1">
    <source>
        <dbReference type="ARBA" id="ARBA00000085"/>
    </source>
</evidence>
<evidence type="ECO:0000313" key="10">
    <source>
        <dbReference type="EMBL" id="AXB03913.1"/>
    </source>
</evidence>
<keyword evidence="8" id="KW-0812">Transmembrane</keyword>
<keyword evidence="8" id="KW-0472">Membrane</keyword>
<dbReference type="Gene3D" id="6.10.340.10">
    <property type="match status" value="1"/>
</dbReference>
<dbReference type="PANTHER" id="PTHR45436">
    <property type="entry name" value="SENSOR HISTIDINE KINASE YKOH"/>
    <property type="match status" value="1"/>
</dbReference>
<keyword evidence="4" id="KW-0808">Transferase</keyword>
<dbReference type="GO" id="GO:0000160">
    <property type="term" value="P:phosphorelay signal transduction system"/>
    <property type="evidence" value="ECO:0007669"/>
    <property type="project" value="UniProtKB-KW"/>
</dbReference>
<dbReference type="SMART" id="SM00304">
    <property type="entry name" value="HAMP"/>
    <property type="match status" value="1"/>
</dbReference>
<sequence length="273" mass="30819">MRLSIAAKINFFLLFIFSMVLVFSAAYQAVRERDLILTLIKEQSREQTEAYFDGLNMLMLTGKMDARDTLRAKFLHHAHVEDARIVRGAAVNKQYGPGRDVEAPKDRYDALALAGKGSLEVEHEGMHSRLVVTRPLLARKDFRGTDCTSCHQVPENTVLGAVRFDYSLDTLFTRVEQNILTSALSLTLIFGLGLLLTLWVIRTWIVRPLNQLTRSMEEATDRNDFGHRLEGDEGDEIGRVALAYNQMLDSVERQIGKRPASQELDDGDGPQPR</sequence>
<keyword evidence="5" id="KW-0418">Kinase</keyword>
<evidence type="ECO:0000256" key="7">
    <source>
        <dbReference type="SAM" id="MobiDB-lite"/>
    </source>
</evidence>
<protein>
    <recommendedName>
        <fullName evidence="2">histidine kinase</fullName>
        <ecNumber evidence="2">2.7.13.3</ecNumber>
    </recommendedName>
</protein>
<feature type="domain" description="HAMP" evidence="9">
    <location>
        <begin position="203"/>
        <end position="256"/>
    </location>
</feature>
<evidence type="ECO:0000256" key="5">
    <source>
        <dbReference type="ARBA" id="ARBA00022777"/>
    </source>
</evidence>
<feature type="region of interest" description="Disordered" evidence="7">
    <location>
        <begin position="253"/>
        <end position="273"/>
    </location>
</feature>
<keyword evidence="6" id="KW-0902">Two-component regulatory system</keyword>
<proteinExistence type="predicted"/>
<gene>
    <name evidence="10" type="ORF">C1C91_01620</name>
    <name evidence="11" type="ORF">JC965_12355</name>
</gene>
<organism evidence="10 12">
    <name type="scientific">Aeromonas caviae</name>
    <name type="common">Aeromonas punctata</name>
    <dbReference type="NCBI Taxonomy" id="648"/>
    <lineage>
        <taxon>Bacteria</taxon>
        <taxon>Pseudomonadati</taxon>
        <taxon>Pseudomonadota</taxon>
        <taxon>Gammaproteobacteria</taxon>
        <taxon>Aeromonadales</taxon>
        <taxon>Aeromonadaceae</taxon>
        <taxon>Aeromonas</taxon>
    </lineage>
</organism>
<feature type="transmembrane region" description="Helical" evidence="8">
    <location>
        <begin position="179"/>
        <end position="201"/>
    </location>
</feature>
<evidence type="ECO:0000256" key="2">
    <source>
        <dbReference type="ARBA" id="ARBA00012438"/>
    </source>
</evidence>
<evidence type="ECO:0000256" key="4">
    <source>
        <dbReference type="ARBA" id="ARBA00022679"/>
    </source>
</evidence>
<keyword evidence="8" id="KW-1133">Transmembrane helix</keyword>
<dbReference type="GO" id="GO:0004673">
    <property type="term" value="F:protein histidine kinase activity"/>
    <property type="evidence" value="ECO:0007669"/>
    <property type="project" value="UniProtKB-EC"/>
</dbReference>
<evidence type="ECO:0000256" key="3">
    <source>
        <dbReference type="ARBA" id="ARBA00022553"/>
    </source>
</evidence>
<dbReference type="CDD" id="cd06225">
    <property type="entry name" value="HAMP"/>
    <property type="match status" value="1"/>
</dbReference>
<dbReference type="RefSeq" id="WP_119196830.1">
    <property type="nucleotide sequence ID" value="NZ_BQVG01000075.1"/>
</dbReference>
<evidence type="ECO:0000313" key="11">
    <source>
        <dbReference type="EMBL" id="QQA63138.1"/>
    </source>
</evidence>
<dbReference type="PANTHER" id="PTHR45436:SF5">
    <property type="entry name" value="SENSOR HISTIDINE KINASE TRCS"/>
    <property type="match status" value="1"/>
</dbReference>
<dbReference type="EMBL" id="CP065937">
    <property type="protein sequence ID" value="QQA63138.1"/>
    <property type="molecule type" value="Genomic_DNA"/>
</dbReference>
<dbReference type="SUPFAM" id="SSF158472">
    <property type="entry name" value="HAMP domain-like"/>
    <property type="match status" value="1"/>
</dbReference>
<dbReference type="AlphaFoldDB" id="A0A3S7P440"/>
<reference evidence="11" key="2">
    <citation type="submission" date="2020-12" db="EMBL/GenBank/DDBJ databases">
        <title>GES Beta-lactamases isolated from hospital effluents in Brazil.</title>
        <authorList>
            <person name="Conte D."/>
            <person name="Mesa D."/>
            <person name="Palmeiro J.K."/>
            <person name="Dalla-Costa L.M."/>
        </authorList>
    </citation>
    <scope>NUCLEOTIDE SEQUENCE [LARGE SCALE GENOMIC DNA]</scope>
    <source>
        <strain evidence="11">Aero21</strain>
    </source>
</reference>
<dbReference type="Proteomes" id="UP000266778">
    <property type="component" value="Chromosome"/>
</dbReference>
<comment type="catalytic activity">
    <reaction evidence="1">
        <text>ATP + protein L-histidine = ADP + protein N-phospho-L-histidine.</text>
        <dbReference type="EC" id="2.7.13.3"/>
    </reaction>
</comment>
<evidence type="ECO:0000313" key="12">
    <source>
        <dbReference type="Proteomes" id="UP000266778"/>
    </source>
</evidence>
<feature type="compositionally biased region" description="Acidic residues" evidence="7">
    <location>
        <begin position="263"/>
        <end position="273"/>
    </location>
</feature>
<dbReference type="InterPro" id="IPR050428">
    <property type="entry name" value="TCS_sensor_his_kinase"/>
</dbReference>
<dbReference type="PROSITE" id="PS50885">
    <property type="entry name" value="HAMP"/>
    <property type="match status" value="1"/>
</dbReference>
<dbReference type="EC" id="2.7.13.3" evidence="2"/>
<evidence type="ECO:0000259" key="9">
    <source>
        <dbReference type="PROSITE" id="PS50885"/>
    </source>
</evidence>
<keyword evidence="3" id="KW-0597">Phosphoprotein</keyword>
<dbReference type="Pfam" id="PF00672">
    <property type="entry name" value="HAMP"/>
    <property type="match status" value="1"/>
</dbReference>
<dbReference type="Gene3D" id="3.30.450.290">
    <property type="match status" value="1"/>
</dbReference>
<reference evidence="10" key="1">
    <citation type="journal article" date="2019" name="J Environ">
        <title>Genetic characterization and potential molecular dissemination mechanism of tet (31) gene in Aeromonas caviae from an oxytetracycline wastewater treatment system.</title>
        <authorList>
            <person name="Shi Y."/>
            <person name="Tian Z."/>
            <person name="Leclercq S.O."/>
            <person name="Zhang H."/>
            <person name="Yang M."/>
            <person name="Zhang Y."/>
        </authorList>
    </citation>
    <scope>NUCLEOTIDE SEQUENCE</scope>
    <source>
        <strain evidence="10">T25-39</strain>
    </source>
</reference>
<dbReference type="InterPro" id="IPR003660">
    <property type="entry name" value="HAMP_dom"/>
</dbReference>